<organism evidence="2 3">
    <name type="scientific">Limnovirga soli</name>
    <dbReference type="NCBI Taxonomy" id="2656915"/>
    <lineage>
        <taxon>Bacteria</taxon>
        <taxon>Pseudomonadati</taxon>
        <taxon>Bacteroidota</taxon>
        <taxon>Chitinophagia</taxon>
        <taxon>Chitinophagales</taxon>
        <taxon>Chitinophagaceae</taxon>
        <taxon>Limnovirga</taxon>
    </lineage>
</organism>
<proteinExistence type="predicted"/>
<dbReference type="Proteomes" id="UP000598971">
    <property type="component" value="Unassembled WGS sequence"/>
</dbReference>
<evidence type="ECO:0000259" key="1">
    <source>
        <dbReference type="Pfam" id="PF00534"/>
    </source>
</evidence>
<reference evidence="2" key="1">
    <citation type="submission" date="2019-10" db="EMBL/GenBank/DDBJ databases">
        <title>Draft genome sequence of Panacibacter sp. KCS-6.</title>
        <authorList>
            <person name="Yim K.J."/>
        </authorList>
    </citation>
    <scope>NUCLEOTIDE SEQUENCE</scope>
    <source>
        <strain evidence="2">KCS-6</strain>
    </source>
</reference>
<dbReference type="GO" id="GO:0016757">
    <property type="term" value="F:glycosyltransferase activity"/>
    <property type="evidence" value="ECO:0007669"/>
    <property type="project" value="InterPro"/>
</dbReference>
<keyword evidence="3" id="KW-1185">Reference proteome</keyword>
<dbReference type="InterPro" id="IPR001296">
    <property type="entry name" value="Glyco_trans_1"/>
</dbReference>
<accession>A0A8J8FBX5</accession>
<feature type="domain" description="Glycosyl transferase family 1" evidence="1">
    <location>
        <begin position="182"/>
        <end position="342"/>
    </location>
</feature>
<dbReference type="Gene3D" id="3.40.50.2000">
    <property type="entry name" value="Glycogen Phosphorylase B"/>
    <property type="match status" value="2"/>
</dbReference>
<protein>
    <submittedName>
        <fullName evidence="2">Glycosyltransferase</fullName>
    </submittedName>
</protein>
<dbReference type="PANTHER" id="PTHR12526">
    <property type="entry name" value="GLYCOSYLTRANSFERASE"/>
    <property type="match status" value="1"/>
</dbReference>
<dbReference type="AlphaFoldDB" id="A0A8J8FBX5"/>
<gene>
    <name evidence="2" type="ORF">GD597_05515</name>
</gene>
<dbReference type="SUPFAM" id="SSF53756">
    <property type="entry name" value="UDP-Glycosyltransferase/glycogen phosphorylase"/>
    <property type="match status" value="1"/>
</dbReference>
<dbReference type="CDD" id="cd03801">
    <property type="entry name" value="GT4_PimA-like"/>
    <property type="match status" value="1"/>
</dbReference>
<sequence>MNKILVVGQTPPPIGGQAVMIEEIINAPYTNARIYHVRMAFSKGMDDMGRIQVAKIFHLFSVILHIWYYRIVKGVNILYYPPSGPDKVPVYRDIIILVATRWMFSKTIFHFHAGGLSEFWPRLGRMAQFLFKLAFFYPDATISLSTLVPPDAAFIKSRKQYIIPYGIADEYTTAYDKLNNKLPLRILFMGVMRETKGEFILLEACRQLAAKGIEFAVDFAGSFHNKAIEQQFYDFVETHQLQKNVFYRGVVSGEDKRQLFASADIFCFPSYFESETFGLVVVEAMQFCLPVVSTNWRGIPGNVANGVNGFLVNIKDAQAVAEKLELLLLDNALRAKMGANSRAIYLEKFTTDRFLQLMDTCFSAPYNR</sequence>
<dbReference type="EMBL" id="WHPF01000003">
    <property type="protein sequence ID" value="NNV54910.1"/>
    <property type="molecule type" value="Genomic_DNA"/>
</dbReference>
<evidence type="ECO:0000313" key="3">
    <source>
        <dbReference type="Proteomes" id="UP000598971"/>
    </source>
</evidence>
<dbReference type="RefSeq" id="WP_171606824.1">
    <property type="nucleotide sequence ID" value="NZ_WHPF01000003.1"/>
</dbReference>
<evidence type="ECO:0000313" key="2">
    <source>
        <dbReference type="EMBL" id="NNV54910.1"/>
    </source>
</evidence>
<dbReference type="Pfam" id="PF00534">
    <property type="entry name" value="Glycos_transf_1"/>
    <property type="match status" value="1"/>
</dbReference>
<comment type="caution">
    <text evidence="2">The sequence shown here is derived from an EMBL/GenBank/DDBJ whole genome shotgun (WGS) entry which is preliminary data.</text>
</comment>
<name>A0A8J8FBX5_9BACT</name>